<dbReference type="GO" id="GO:1990904">
    <property type="term" value="C:ribonucleoprotein complex"/>
    <property type="evidence" value="ECO:0007669"/>
    <property type="project" value="UniProtKB-KW"/>
</dbReference>
<dbReference type="SUPFAM" id="SSF52161">
    <property type="entry name" value="Ribosomal protein L13"/>
    <property type="match status" value="1"/>
</dbReference>
<dbReference type="AlphaFoldDB" id="A0A7R9CRE2"/>
<accession>A0A7R9CRE2</accession>
<proteinExistence type="inferred from homology"/>
<gene>
    <name evidence="5" type="ORF">TPSB3V08_LOCUS2763</name>
</gene>
<dbReference type="EMBL" id="OD001137">
    <property type="protein sequence ID" value="CAD7400757.1"/>
    <property type="molecule type" value="Genomic_DNA"/>
</dbReference>
<evidence type="ECO:0000256" key="3">
    <source>
        <dbReference type="ARBA" id="ARBA00023274"/>
    </source>
</evidence>
<keyword evidence="3" id="KW-0687">Ribonucleoprotein</keyword>
<evidence type="ECO:0000256" key="1">
    <source>
        <dbReference type="ARBA" id="ARBA00006227"/>
    </source>
</evidence>
<dbReference type="Pfam" id="PF00572">
    <property type="entry name" value="Ribosomal_L13"/>
    <property type="match status" value="1"/>
</dbReference>
<organism evidence="5">
    <name type="scientific">Timema poppense</name>
    <name type="common">Walking stick</name>
    <dbReference type="NCBI Taxonomy" id="170557"/>
    <lineage>
        <taxon>Eukaryota</taxon>
        <taxon>Metazoa</taxon>
        <taxon>Ecdysozoa</taxon>
        <taxon>Arthropoda</taxon>
        <taxon>Hexapoda</taxon>
        <taxon>Insecta</taxon>
        <taxon>Pterygota</taxon>
        <taxon>Neoptera</taxon>
        <taxon>Polyneoptera</taxon>
        <taxon>Phasmatodea</taxon>
        <taxon>Timematodea</taxon>
        <taxon>Timematoidea</taxon>
        <taxon>Timematidae</taxon>
        <taxon>Timema</taxon>
    </lineage>
</organism>
<dbReference type="GO" id="GO:0006412">
    <property type="term" value="P:translation"/>
    <property type="evidence" value="ECO:0007669"/>
    <property type="project" value="InterPro"/>
</dbReference>
<dbReference type="GO" id="GO:0003735">
    <property type="term" value="F:structural constituent of ribosome"/>
    <property type="evidence" value="ECO:0007669"/>
    <property type="project" value="InterPro"/>
</dbReference>
<evidence type="ECO:0000256" key="2">
    <source>
        <dbReference type="ARBA" id="ARBA00022980"/>
    </source>
</evidence>
<keyword evidence="2" id="KW-0689">Ribosomal protein</keyword>
<protein>
    <submittedName>
        <fullName evidence="5">Uncharacterized protein</fullName>
    </submittedName>
</protein>
<dbReference type="InterPro" id="IPR036899">
    <property type="entry name" value="Ribosomal_uL13_sf"/>
</dbReference>
<reference evidence="5" key="1">
    <citation type="submission" date="2020-11" db="EMBL/GenBank/DDBJ databases">
        <authorList>
            <person name="Tran Van P."/>
        </authorList>
    </citation>
    <scope>NUCLEOTIDE SEQUENCE</scope>
</reference>
<dbReference type="Gene3D" id="3.90.1180.10">
    <property type="entry name" value="Ribosomal protein L13"/>
    <property type="match status" value="1"/>
</dbReference>
<evidence type="ECO:0000256" key="4">
    <source>
        <dbReference type="SAM" id="MobiDB-lite"/>
    </source>
</evidence>
<name>A0A7R9CRE2_TIMPO</name>
<feature type="region of interest" description="Disordered" evidence="4">
    <location>
        <begin position="62"/>
        <end position="86"/>
    </location>
</feature>
<comment type="similarity">
    <text evidence="1">Belongs to the universal ribosomal protein uL13 family.</text>
</comment>
<evidence type="ECO:0000313" key="5">
    <source>
        <dbReference type="EMBL" id="CAD7400757.1"/>
    </source>
</evidence>
<sequence>MVTMATTPEAAKSAFTSTKTGVYHLNRDQLVAELTSRGVCLPPNATVGELRSKMCGEISETGEAETDLGMDRNESENPPPFASTVPPLSPALAKCQNKCIAQVVSNTRVPHHSMKLRKQLTGVELGVIPPCLLSLFKVALYLSYATTCHFLSDIDGTKNITVKCLGIGKVELEEVNLHLRGGRVENHLGTPPPSLLDRDSNLDLPILSSRAQHDKRQWATFARVWHIYDATWQNPFDSAKKICKVLTGVNKPVYHPLSK</sequence>
<dbReference type="GO" id="GO:0005840">
    <property type="term" value="C:ribosome"/>
    <property type="evidence" value="ECO:0007669"/>
    <property type="project" value="UniProtKB-KW"/>
</dbReference>
<dbReference type="InterPro" id="IPR005822">
    <property type="entry name" value="Ribosomal_uL13"/>
</dbReference>